<keyword evidence="3" id="KW-1185">Reference proteome</keyword>
<name>A0AAV2ARC4_9ARAC</name>
<gene>
    <name evidence="2" type="ORF">LARSCL_LOCUS13895</name>
</gene>
<organism evidence="2 3">
    <name type="scientific">Larinioides sclopetarius</name>
    <dbReference type="NCBI Taxonomy" id="280406"/>
    <lineage>
        <taxon>Eukaryota</taxon>
        <taxon>Metazoa</taxon>
        <taxon>Ecdysozoa</taxon>
        <taxon>Arthropoda</taxon>
        <taxon>Chelicerata</taxon>
        <taxon>Arachnida</taxon>
        <taxon>Araneae</taxon>
        <taxon>Araneomorphae</taxon>
        <taxon>Entelegynae</taxon>
        <taxon>Araneoidea</taxon>
        <taxon>Araneidae</taxon>
        <taxon>Larinioides</taxon>
    </lineage>
</organism>
<evidence type="ECO:0000313" key="2">
    <source>
        <dbReference type="EMBL" id="CAL1285749.1"/>
    </source>
</evidence>
<evidence type="ECO:0000313" key="3">
    <source>
        <dbReference type="Proteomes" id="UP001497382"/>
    </source>
</evidence>
<keyword evidence="1" id="KW-0812">Transmembrane</keyword>
<proteinExistence type="predicted"/>
<comment type="caution">
    <text evidence="2">The sequence shown here is derived from an EMBL/GenBank/DDBJ whole genome shotgun (WGS) entry which is preliminary data.</text>
</comment>
<feature type="transmembrane region" description="Helical" evidence="1">
    <location>
        <begin position="21"/>
        <end position="42"/>
    </location>
</feature>
<keyword evidence="1" id="KW-1133">Transmembrane helix</keyword>
<evidence type="ECO:0000256" key="1">
    <source>
        <dbReference type="SAM" id="Phobius"/>
    </source>
</evidence>
<sequence>MNRLHFQKLCFKKGWMLNKFALIKFASLLTCSGIRILSNLYINI</sequence>
<dbReference type="EMBL" id="CAXIEN010000194">
    <property type="protein sequence ID" value="CAL1285749.1"/>
    <property type="molecule type" value="Genomic_DNA"/>
</dbReference>
<keyword evidence="1" id="KW-0472">Membrane</keyword>
<protein>
    <submittedName>
        <fullName evidence="2">Uncharacterized protein</fullName>
    </submittedName>
</protein>
<reference evidence="2 3" key="1">
    <citation type="submission" date="2024-04" db="EMBL/GenBank/DDBJ databases">
        <authorList>
            <person name="Rising A."/>
            <person name="Reimegard J."/>
            <person name="Sonavane S."/>
            <person name="Akerstrom W."/>
            <person name="Nylinder S."/>
            <person name="Hedman E."/>
            <person name="Kallberg Y."/>
        </authorList>
    </citation>
    <scope>NUCLEOTIDE SEQUENCE [LARGE SCALE GENOMIC DNA]</scope>
</reference>
<dbReference type="Proteomes" id="UP001497382">
    <property type="component" value="Unassembled WGS sequence"/>
</dbReference>
<dbReference type="AlphaFoldDB" id="A0AAV2ARC4"/>
<accession>A0AAV2ARC4</accession>
<feature type="non-terminal residue" evidence="2">
    <location>
        <position position="44"/>
    </location>
</feature>